<protein>
    <submittedName>
        <fullName evidence="1">DUF370 domain-containing protein</fullName>
    </submittedName>
</protein>
<name>A0A7S8CDN5_9BACI</name>
<dbReference type="AlphaFoldDB" id="A0A7S8CDN5"/>
<dbReference type="NCBIfam" id="NF046065">
    <property type="entry name" value="MtxRegRemB"/>
    <property type="match status" value="1"/>
</dbReference>
<evidence type="ECO:0000313" key="2">
    <source>
        <dbReference type="Proteomes" id="UP000593626"/>
    </source>
</evidence>
<dbReference type="RefSeq" id="WP_239672618.1">
    <property type="nucleotide sequence ID" value="NZ_CP049742.1"/>
</dbReference>
<dbReference type="EMBL" id="CP049742">
    <property type="protein sequence ID" value="QPC47936.1"/>
    <property type="molecule type" value="Genomic_DNA"/>
</dbReference>
<organism evidence="1 2">
    <name type="scientific">Mangrovibacillus cuniculi</name>
    <dbReference type="NCBI Taxonomy" id="2593652"/>
    <lineage>
        <taxon>Bacteria</taxon>
        <taxon>Bacillati</taxon>
        <taxon>Bacillota</taxon>
        <taxon>Bacilli</taxon>
        <taxon>Bacillales</taxon>
        <taxon>Bacillaceae</taxon>
        <taxon>Mangrovibacillus</taxon>
    </lineage>
</organism>
<proteinExistence type="predicted"/>
<accession>A0A7S8CDN5</accession>
<reference evidence="1 2" key="1">
    <citation type="submission" date="2019-07" db="EMBL/GenBank/DDBJ databases">
        <title>Genome sequence of 2 isolates from Red Sea Mangroves.</title>
        <authorList>
            <person name="Sefrji F."/>
            <person name="Michoud G."/>
            <person name="Merlino G."/>
            <person name="Daffonchio D."/>
        </authorList>
    </citation>
    <scope>NUCLEOTIDE SEQUENCE [LARGE SCALE GENOMIC DNA]</scope>
    <source>
        <strain evidence="1 2">R1DC41</strain>
    </source>
</reference>
<sequence length="81" mass="9302">MYIHIGGDKMLQTKDILTMIDYSSVIESTINAEFTNQHREKVEVSTNAPKTIIVTENILYYSPLATQTIQKRIMQQQVNRG</sequence>
<dbReference type="InterPro" id="IPR007169">
    <property type="entry name" value="RemA-like"/>
</dbReference>
<evidence type="ECO:0000313" key="1">
    <source>
        <dbReference type="EMBL" id="QPC47936.1"/>
    </source>
</evidence>
<gene>
    <name evidence="1" type="ORF">G8O30_13685</name>
</gene>
<dbReference type="Pfam" id="PF04025">
    <property type="entry name" value="RemA-like"/>
    <property type="match status" value="1"/>
</dbReference>
<dbReference type="Proteomes" id="UP000593626">
    <property type="component" value="Chromosome"/>
</dbReference>
<dbReference type="KEGG" id="mcui:G8O30_13685"/>
<keyword evidence="2" id="KW-1185">Reference proteome</keyword>